<dbReference type="PANTHER" id="PTHR30096:SF0">
    <property type="entry name" value="4,5-DOPA DIOXYGENASE EXTRADIOL-LIKE PROTEIN"/>
    <property type="match status" value="1"/>
</dbReference>
<dbReference type="CDD" id="cd07363">
    <property type="entry name" value="45_DOPA_Dioxygenase"/>
    <property type="match status" value="1"/>
</dbReference>
<gene>
    <name evidence="7" type="ORF">BDV95DRAFT_488326</name>
</gene>
<keyword evidence="7" id="KW-0223">Dioxygenase</keyword>
<dbReference type="GO" id="GO:0008270">
    <property type="term" value="F:zinc ion binding"/>
    <property type="evidence" value="ECO:0007669"/>
    <property type="project" value="InterPro"/>
</dbReference>
<dbReference type="AlphaFoldDB" id="A0A7C8MSY8"/>
<reference evidence="7 8" key="1">
    <citation type="submission" date="2020-01" db="EMBL/GenBank/DDBJ databases">
        <authorList>
            <consortium name="DOE Joint Genome Institute"/>
            <person name="Haridas S."/>
            <person name="Albert R."/>
            <person name="Binder M."/>
            <person name="Bloem J."/>
            <person name="Labutti K."/>
            <person name="Salamov A."/>
            <person name="Andreopoulos B."/>
            <person name="Baker S.E."/>
            <person name="Barry K."/>
            <person name="Bills G."/>
            <person name="Bluhm B.H."/>
            <person name="Cannon C."/>
            <person name="Castanera R."/>
            <person name="Culley D.E."/>
            <person name="Daum C."/>
            <person name="Ezra D."/>
            <person name="Gonzalez J.B."/>
            <person name="Henrissat B."/>
            <person name="Kuo A."/>
            <person name="Liang C."/>
            <person name="Lipzen A."/>
            <person name="Lutzoni F."/>
            <person name="Magnuson J."/>
            <person name="Mondo S."/>
            <person name="Nolan M."/>
            <person name="Ohm R."/>
            <person name="Pangilinan J."/>
            <person name="Park H.-J.H."/>
            <person name="Ramirez L."/>
            <person name="Alfaro M."/>
            <person name="Sun H."/>
            <person name="Tritt A."/>
            <person name="Yoshinaga Y."/>
            <person name="Zwiers L.-H.L."/>
            <person name="Turgeon B.G."/>
            <person name="Goodwin S.B."/>
            <person name="Spatafora J.W."/>
            <person name="Crous P.W."/>
            <person name="Grigoriev I.V."/>
        </authorList>
    </citation>
    <scope>NUCLEOTIDE SEQUENCE [LARGE SCALE GENOMIC DNA]</scope>
    <source>
        <strain evidence="7 8">CBS 611.86</strain>
    </source>
</reference>
<keyword evidence="5" id="KW-0560">Oxidoreductase</keyword>
<dbReference type="PANTHER" id="PTHR30096">
    <property type="entry name" value="4,5-DOPA DIOXYGENASE EXTRADIOL-LIKE PROTEIN"/>
    <property type="match status" value="1"/>
</dbReference>
<dbReference type="EMBL" id="JAADJZ010000006">
    <property type="protein sequence ID" value="KAF2874165.1"/>
    <property type="molecule type" value="Genomic_DNA"/>
</dbReference>
<evidence type="ECO:0000256" key="1">
    <source>
        <dbReference type="ARBA" id="ARBA00001947"/>
    </source>
</evidence>
<keyword evidence="3" id="KW-0479">Metal-binding</keyword>
<dbReference type="Pfam" id="PF02900">
    <property type="entry name" value="LigB"/>
    <property type="match status" value="1"/>
</dbReference>
<dbReference type="InterPro" id="IPR014436">
    <property type="entry name" value="Extradiol_dOase_DODA"/>
</dbReference>
<accession>A0A7C8MSY8</accession>
<dbReference type="PIRSF" id="PIRSF006157">
    <property type="entry name" value="Doxgns_DODA"/>
    <property type="match status" value="1"/>
</dbReference>
<proteinExistence type="inferred from homology"/>
<evidence type="ECO:0000256" key="3">
    <source>
        <dbReference type="ARBA" id="ARBA00022723"/>
    </source>
</evidence>
<dbReference type="GO" id="GO:0008198">
    <property type="term" value="F:ferrous iron binding"/>
    <property type="evidence" value="ECO:0007669"/>
    <property type="project" value="InterPro"/>
</dbReference>
<evidence type="ECO:0000256" key="4">
    <source>
        <dbReference type="ARBA" id="ARBA00022833"/>
    </source>
</evidence>
<protein>
    <submittedName>
        <fullName evidence="7">Extradiol ring-cleavage dioxygenase</fullName>
    </submittedName>
</protein>
<comment type="similarity">
    <text evidence="2">Belongs to the DODA-type extradiol aromatic ring-opening dioxygenase family.</text>
</comment>
<evidence type="ECO:0000313" key="7">
    <source>
        <dbReference type="EMBL" id="KAF2874165.1"/>
    </source>
</evidence>
<dbReference type="Proteomes" id="UP000481861">
    <property type="component" value="Unassembled WGS sequence"/>
</dbReference>
<dbReference type="OrthoDB" id="7396853at2759"/>
<name>A0A7C8MSY8_9PLEO</name>
<organism evidence="7 8">
    <name type="scientific">Massariosphaeria phaeospora</name>
    <dbReference type="NCBI Taxonomy" id="100035"/>
    <lineage>
        <taxon>Eukaryota</taxon>
        <taxon>Fungi</taxon>
        <taxon>Dikarya</taxon>
        <taxon>Ascomycota</taxon>
        <taxon>Pezizomycotina</taxon>
        <taxon>Dothideomycetes</taxon>
        <taxon>Pleosporomycetidae</taxon>
        <taxon>Pleosporales</taxon>
        <taxon>Pleosporales incertae sedis</taxon>
        <taxon>Massariosphaeria</taxon>
    </lineage>
</organism>
<feature type="domain" description="Extradiol ring-cleavage dioxygenase class III enzyme subunit B" evidence="6">
    <location>
        <begin position="24"/>
        <end position="258"/>
    </location>
</feature>
<keyword evidence="4" id="KW-0862">Zinc</keyword>
<evidence type="ECO:0000256" key="5">
    <source>
        <dbReference type="ARBA" id="ARBA00023002"/>
    </source>
</evidence>
<comment type="caution">
    <text evidence="7">The sequence shown here is derived from an EMBL/GenBank/DDBJ whole genome shotgun (WGS) entry which is preliminary data.</text>
</comment>
<evidence type="ECO:0000259" key="6">
    <source>
        <dbReference type="Pfam" id="PF02900"/>
    </source>
</evidence>
<dbReference type="GO" id="GO:0016702">
    <property type="term" value="F:oxidoreductase activity, acting on single donors with incorporation of molecular oxygen, incorporation of two atoms of oxygen"/>
    <property type="evidence" value="ECO:0007669"/>
    <property type="project" value="UniProtKB-ARBA"/>
</dbReference>
<comment type="cofactor">
    <cofactor evidence="1">
        <name>Zn(2+)</name>
        <dbReference type="ChEBI" id="CHEBI:29105"/>
    </cofactor>
</comment>
<dbReference type="Gene3D" id="3.40.830.10">
    <property type="entry name" value="LigB-like"/>
    <property type="match status" value="1"/>
</dbReference>
<sequence length="275" mass="29774">MTRRAPVVSISHGGGPLPLLGDPAHAAITKSLKTRVPQILKLGTAEQPKAIVLVTAHWSTDKPTVSNGAKPELYYDFGGFPPEAYNLKYDAPGSPEIARLVQSVLKEAGVECSMDGTRGWDHGVFVPMTLIHPAATIPILQLSVLTSESPSAHFALGRALAPLRDQNIAIIGSGFASLHNMRAMFSGAIKTSAFKRLNEEWSAQIMDAVKTEDVEERGRKFEGWRGWNGAYDMHPRGGAEHFLPLVVCAGAGGEGKGEGYADEFVGLDMWSYYWE</sequence>
<dbReference type="SUPFAM" id="SSF53213">
    <property type="entry name" value="LigB-like"/>
    <property type="match status" value="1"/>
</dbReference>
<evidence type="ECO:0000313" key="8">
    <source>
        <dbReference type="Proteomes" id="UP000481861"/>
    </source>
</evidence>
<dbReference type="InterPro" id="IPR004183">
    <property type="entry name" value="Xdiol_dOase_suB"/>
</dbReference>
<evidence type="ECO:0000256" key="2">
    <source>
        <dbReference type="ARBA" id="ARBA00007581"/>
    </source>
</evidence>
<keyword evidence="8" id="KW-1185">Reference proteome</keyword>